<keyword evidence="4" id="KW-0325">Glycoprotein</keyword>
<dbReference type="SUPFAM" id="SSF47473">
    <property type="entry name" value="EF-hand"/>
    <property type="match status" value="1"/>
</dbReference>
<evidence type="ECO:0000256" key="1">
    <source>
        <dbReference type="ARBA" id="ARBA00004613"/>
    </source>
</evidence>
<proteinExistence type="predicted"/>
<comment type="caution">
    <text evidence="6">The sequence shown here is derived from an EMBL/GenBank/DDBJ whole genome shotgun (WGS) entry which is preliminary data.</text>
</comment>
<keyword evidence="2" id="KW-0964">Secreted</keyword>
<reference evidence="6 7" key="1">
    <citation type="submission" date="2016-06" db="EMBL/GenBank/DDBJ databases">
        <title>The Draft Genome Sequence and Annotation of the Desert Woodrat Neotoma lepida.</title>
        <authorList>
            <person name="Campbell M."/>
            <person name="Oakeson K.F."/>
            <person name="Yandell M."/>
            <person name="Halpert J.R."/>
            <person name="Dearing D."/>
        </authorList>
    </citation>
    <scope>NUCLEOTIDE SEQUENCE [LARGE SCALE GENOMIC DNA]</scope>
    <source>
        <strain evidence="6">417</strain>
        <tissue evidence="6">Liver</tissue>
    </source>
</reference>
<evidence type="ECO:0000256" key="4">
    <source>
        <dbReference type="ARBA" id="ARBA00023180"/>
    </source>
</evidence>
<dbReference type="EMBL" id="LZPO01055421">
    <property type="protein sequence ID" value="OBS71829.1"/>
    <property type="molecule type" value="Genomic_DNA"/>
</dbReference>
<dbReference type="GO" id="GO:0005509">
    <property type="term" value="F:calcium ion binding"/>
    <property type="evidence" value="ECO:0007669"/>
    <property type="project" value="InterPro"/>
</dbReference>
<dbReference type="Proteomes" id="UP000092124">
    <property type="component" value="Unassembled WGS sequence"/>
</dbReference>
<evidence type="ECO:0000259" key="5">
    <source>
        <dbReference type="Pfam" id="PF10591"/>
    </source>
</evidence>
<name>A0A1A6H0Q7_NEOLE</name>
<dbReference type="InterPro" id="IPR011992">
    <property type="entry name" value="EF-hand-dom_pair"/>
</dbReference>
<feature type="domain" description="SPARC/Testican calcium-binding" evidence="5">
    <location>
        <begin position="12"/>
        <end position="91"/>
    </location>
</feature>
<evidence type="ECO:0000313" key="6">
    <source>
        <dbReference type="EMBL" id="OBS71829.1"/>
    </source>
</evidence>
<dbReference type="Pfam" id="PF10591">
    <property type="entry name" value="SPARC_Ca_bdg"/>
    <property type="match status" value="1"/>
</dbReference>
<organism evidence="6 7">
    <name type="scientific">Neotoma lepida</name>
    <name type="common">Desert woodrat</name>
    <dbReference type="NCBI Taxonomy" id="56216"/>
    <lineage>
        <taxon>Eukaryota</taxon>
        <taxon>Metazoa</taxon>
        <taxon>Chordata</taxon>
        <taxon>Craniata</taxon>
        <taxon>Vertebrata</taxon>
        <taxon>Euteleostomi</taxon>
        <taxon>Mammalia</taxon>
        <taxon>Eutheria</taxon>
        <taxon>Euarchontoglires</taxon>
        <taxon>Glires</taxon>
        <taxon>Rodentia</taxon>
        <taxon>Myomorpha</taxon>
        <taxon>Muroidea</taxon>
        <taxon>Cricetidae</taxon>
        <taxon>Neotominae</taxon>
        <taxon>Neotoma</taxon>
    </lineage>
</organism>
<evidence type="ECO:0000313" key="7">
    <source>
        <dbReference type="Proteomes" id="UP000092124"/>
    </source>
</evidence>
<dbReference type="STRING" id="56216.A0A1A6H0Q7"/>
<sequence length="97" mass="11481">MGEFEDSAKEAVEEVMEKDEGNILLSEKQRNLLLHVKKIYKDEKLLEYRDLDQHPIDGYPSHIELIPLHAPLIAMEQYITRFFETCDRDNEYIALDE</sequence>
<dbReference type="InterPro" id="IPR019577">
    <property type="entry name" value="SPARC/Testican_Ca-bd-dom"/>
</dbReference>
<dbReference type="AlphaFoldDB" id="A0A1A6H0Q7"/>
<dbReference type="GO" id="GO:0005576">
    <property type="term" value="C:extracellular region"/>
    <property type="evidence" value="ECO:0007669"/>
    <property type="project" value="UniProtKB-SubCell"/>
</dbReference>
<evidence type="ECO:0000256" key="2">
    <source>
        <dbReference type="ARBA" id="ARBA00022525"/>
    </source>
</evidence>
<comment type="subcellular location">
    <subcellularLocation>
        <location evidence="1">Secreted</location>
    </subcellularLocation>
</comment>
<keyword evidence="3" id="KW-1015">Disulfide bond</keyword>
<dbReference type="OrthoDB" id="9972865at2759"/>
<protein>
    <recommendedName>
        <fullName evidence="5">SPARC/Testican calcium-binding domain-containing protein</fullName>
    </recommendedName>
</protein>
<gene>
    <name evidence="6" type="ORF">A6R68_13594</name>
</gene>
<keyword evidence="7" id="KW-1185">Reference proteome</keyword>
<dbReference type="Gene3D" id="1.10.238.10">
    <property type="entry name" value="EF-hand"/>
    <property type="match status" value="1"/>
</dbReference>
<accession>A0A1A6H0Q7</accession>
<evidence type="ECO:0000256" key="3">
    <source>
        <dbReference type="ARBA" id="ARBA00023157"/>
    </source>
</evidence>